<dbReference type="PANTHER" id="PTHR42799:SF2">
    <property type="entry name" value="MITOCHONDRIAL PEPTIDE METHIONINE SULFOXIDE REDUCTASE"/>
    <property type="match status" value="1"/>
</dbReference>
<dbReference type="GO" id="GO:0034599">
    <property type="term" value="P:cellular response to oxidative stress"/>
    <property type="evidence" value="ECO:0007669"/>
    <property type="project" value="TreeGrafter"/>
</dbReference>
<dbReference type="AlphaFoldDB" id="A0A1M5UIC2"/>
<evidence type="ECO:0000256" key="3">
    <source>
        <dbReference type="ARBA" id="ARBA00048782"/>
    </source>
</evidence>
<evidence type="ECO:0000256" key="2">
    <source>
        <dbReference type="ARBA" id="ARBA00047806"/>
    </source>
</evidence>
<dbReference type="InterPro" id="IPR002569">
    <property type="entry name" value="Met_Sox_Rdtase_MsrA_dom"/>
</dbReference>
<accession>A0A1M5UIC2</accession>
<organism evidence="6 7">
    <name type="scientific">Clostridium grantii DSM 8605</name>
    <dbReference type="NCBI Taxonomy" id="1121316"/>
    <lineage>
        <taxon>Bacteria</taxon>
        <taxon>Bacillati</taxon>
        <taxon>Bacillota</taxon>
        <taxon>Clostridia</taxon>
        <taxon>Eubacteriales</taxon>
        <taxon>Clostridiaceae</taxon>
        <taxon>Clostridium</taxon>
    </lineage>
</organism>
<dbReference type="Proteomes" id="UP000184447">
    <property type="component" value="Unassembled WGS sequence"/>
</dbReference>
<dbReference type="InterPro" id="IPR036509">
    <property type="entry name" value="Met_Sox_Rdtase_MsrA_sf"/>
</dbReference>
<keyword evidence="1 4" id="KW-0560">Oxidoreductase</keyword>
<comment type="function">
    <text evidence="4">Has an important function as a repair enzyme for proteins that have been inactivated by oxidation. Catalyzes the reversible oxidation-reduction of methionine sulfoxide in proteins to methionine.</text>
</comment>
<dbReference type="InterPro" id="IPR050162">
    <property type="entry name" value="MsrA_MetSO_reductase"/>
</dbReference>
<proteinExistence type="inferred from homology"/>
<sequence length="162" mass="18869">MREIVLAGGCFWGVEAYFETLDGVAQTKVGYANGNFENPTYEMVCEQETGYAEACYIKYDSKIISLEKLLEAYWIIVDPTVKDRQGPDEGTQYRTGIYYYSDDDLSIILSSRDKEQLKYDRPIVTEIESLQNFFDAEIYHQKYLEKNPNGYCHIPRELLKKH</sequence>
<dbReference type="PANTHER" id="PTHR42799">
    <property type="entry name" value="MITOCHONDRIAL PEPTIDE METHIONINE SULFOXIDE REDUCTASE"/>
    <property type="match status" value="1"/>
</dbReference>
<dbReference type="Gene3D" id="3.30.1060.10">
    <property type="entry name" value="Peptide methionine sulphoxide reductase MsrA"/>
    <property type="match status" value="1"/>
</dbReference>
<reference evidence="6 7" key="1">
    <citation type="submission" date="2016-11" db="EMBL/GenBank/DDBJ databases">
        <authorList>
            <person name="Jaros S."/>
            <person name="Januszkiewicz K."/>
            <person name="Wedrychowicz H."/>
        </authorList>
    </citation>
    <scope>NUCLEOTIDE SEQUENCE [LARGE SCALE GENOMIC DNA]</scope>
    <source>
        <strain evidence="6 7">DSM 8605</strain>
    </source>
</reference>
<dbReference type="OrthoDB" id="4174719at2"/>
<dbReference type="SUPFAM" id="SSF55068">
    <property type="entry name" value="Peptide methionine sulfoxide reductase"/>
    <property type="match status" value="1"/>
</dbReference>
<name>A0A1M5UIC2_9CLOT</name>
<dbReference type="EC" id="1.8.4.11" evidence="4"/>
<protein>
    <recommendedName>
        <fullName evidence="4">Peptide methionine sulfoxide reductase MsrA</fullName>
        <shortName evidence="4">Protein-methionine-S-oxide reductase</shortName>
        <ecNumber evidence="4">1.8.4.11</ecNumber>
    </recommendedName>
    <alternativeName>
        <fullName evidence="4">Peptide-methionine (S)-S-oxide reductase</fullName>
        <shortName evidence="4">Peptide Met(O) reductase</shortName>
    </alternativeName>
</protein>
<dbReference type="NCBIfam" id="TIGR00401">
    <property type="entry name" value="msrA"/>
    <property type="match status" value="1"/>
</dbReference>
<comment type="catalytic activity">
    <reaction evidence="3 4">
        <text>[thioredoxin]-disulfide + L-methionine + H2O = L-methionine (S)-S-oxide + [thioredoxin]-dithiol</text>
        <dbReference type="Rhea" id="RHEA:19993"/>
        <dbReference type="Rhea" id="RHEA-COMP:10698"/>
        <dbReference type="Rhea" id="RHEA-COMP:10700"/>
        <dbReference type="ChEBI" id="CHEBI:15377"/>
        <dbReference type="ChEBI" id="CHEBI:29950"/>
        <dbReference type="ChEBI" id="CHEBI:50058"/>
        <dbReference type="ChEBI" id="CHEBI:57844"/>
        <dbReference type="ChEBI" id="CHEBI:58772"/>
        <dbReference type="EC" id="1.8.4.11"/>
    </reaction>
</comment>
<dbReference type="RefSeq" id="WP_073338045.1">
    <property type="nucleotide sequence ID" value="NZ_FQXM01000008.1"/>
</dbReference>
<gene>
    <name evidence="4" type="primary">msrA</name>
    <name evidence="6" type="ORF">SAMN02745207_01735</name>
</gene>
<evidence type="ECO:0000256" key="1">
    <source>
        <dbReference type="ARBA" id="ARBA00023002"/>
    </source>
</evidence>
<evidence type="ECO:0000256" key="4">
    <source>
        <dbReference type="HAMAP-Rule" id="MF_01401"/>
    </source>
</evidence>
<dbReference type="Pfam" id="PF01625">
    <property type="entry name" value="PMSR"/>
    <property type="match status" value="1"/>
</dbReference>
<evidence type="ECO:0000259" key="5">
    <source>
        <dbReference type="Pfam" id="PF01625"/>
    </source>
</evidence>
<evidence type="ECO:0000313" key="7">
    <source>
        <dbReference type="Proteomes" id="UP000184447"/>
    </source>
</evidence>
<dbReference type="GO" id="GO:0005737">
    <property type="term" value="C:cytoplasm"/>
    <property type="evidence" value="ECO:0007669"/>
    <property type="project" value="TreeGrafter"/>
</dbReference>
<dbReference type="EMBL" id="FQXM01000008">
    <property type="protein sequence ID" value="SHH62403.1"/>
    <property type="molecule type" value="Genomic_DNA"/>
</dbReference>
<dbReference type="HAMAP" id="MF_01401">
    <property type="entry name" value="MsrA"/>
    <property type="match status" value="1"/>
</dbReference>
<keyword evidence="7" id="KW-1185">Reference proteome</keyword>
<dbReference type="GO" id="GO:0008113">
    <property type="term" value="F:peptide-methionine (S)-S-oxide reductase activity"/>
    <property type="evidence" value="ECO:0007669"/>
    <property type="project" value="UniProtKB-UniRule"/>
</dbReference>
<dbReference type="GO" id="GO:0033744">
    <property type="term" value="F:L-methionine:thioredoxin-disulfide S-oxidoreductase activity"/>
    <property type="evidence" value="ECO:0007669"/>
    <property type="project" value="RHEA"/>
</dbReference>
<comment type="catalytic activity">
    <reaction evidence="2 4">
        <text>L-methionyl-[protein] + [thioredoxin]-disulfide + H2O = L-methionyl-(S)-S-oxide-[protein] + [thioredoxin]-dithiol</text>
        <dbReference type="Rhea" id="RHEA:14217"/>
        <dbReference type="Rhea" id="RHEA-COMP:10698"/>
        <dbReference type="Rhea" id="RHEA-COMP:10700"/>
        <dbReference type="Rhea" id="RHEA-COMP:12313"/>
        <dbReference type="Rhea" id="RHEA-COMP:12315"/>
        <dbReference type="ChEBI" id="CHEBI:15377"/>
        <dbReference type="ChEBI" id="CHEBI:16044"/>
        <dbReference type="ChEBI" id="CHEBI:29950"/>
        <dbReference type="ChEBI" id="CHEBI:44120"/>
        <dbReference type="ChEBI" id="CHEBI:50058"/>
        <dbReference type="EC" id="1.8.4.11"/>
    </reaction>
</comment>
<feature type="active site" evidence="4">
    <location>
        <position position="10"/>
    </location>
</feature>
<comment type="similarity">
    <text evidence="4">Belongs to the MsrA Met sulfoxide reductase family.</text>
</comment>
<feature type="domain" description="Peptide methionine sulphoxide reductase MsrA" evidence="5">
    <location>
        <begin position="3"/>
        <end position="153"/>
    </location>
</feature>
<dbReference type="STRING" id="1121316.SAMN02745207_01735"/>
<evidence type="ECO:0000313" key="6">
    <source>
        <dbReference type="EMBL" id="SHH62403.1"/>
    </source>
</evidence>